<evidence type="ECO:0000313" key="3">
    <source>
        <dbReference type="Proteomes" id="UP000663193"/>
    </source>
</evidence>
<keyword evidence="3" id="KW-1185">Reference proteome</keyword>
<reference evidence="3" key="1">
    <citation type="journal article" date="2021" name="BMC Genomics">
        <title>Chromosome-level genome assembly and manually-curated proteome of model necrotroph Parastagonospora nodorum Sn15 reveals a genome-wide trove of candidate effector homologs, and redundancy of virulence-related functions within an accessory chromosome.</title>
        <authorList>
            <person name="Bertazzoni S."/>
            <person name="Jones D.A.B."/>
            <person name="Phan H.T."/>
            <person name="Tan K.-C."/>
            <person name="Hane J.K."/>
        </authorList>
    </citation>
    <scope>NUCLEOTIDE SEQUENCE [LARGE SCALE GENOMIC DNA]</scope>
    <source>
        <strain evidence="3">SN15 / ATCC MYA-4574 / FGSC 10173)</strain>
    </source>
</reference>
<proteinExistence type="predicted"/>
<gene>
    <name evidence="2" type="ORF">JI435_413830</name>
</gene>
<dbReference type="EMBL" id="CP069032">
    <property type="protein sequence ID" value="QRC99712.1"/>
    <property type="molecule type" value="Genomic_DNA"/>
</dbReference>
<feature type="region of interest" description="Disordered" evidence="1">
    <location>
        <begin position="79"/>
        <end position="106"/>
    </location>
</feature>
<sequence>MEAPQNLELQCSEVAMVCLLLTGPGMRCDGQIGSQRSARPSRTALQSWPWPWPSNRLVKGMGWWAAAAAALAAPRNVTSMAHAPPSPRHRHHHHHHHDRQLGGPSHAPAADVILVRTLCR</sequence>
<name>A0A7U2F7E0_PHANO</name>
<accession>A0A7U2F7E0</accession>
<evidence type="ECO:0000313" key="2">
    <source>
        <dbReference type="EMBL" id="QRC99712.1"/>
    </source>
</evidence>
<evidence type="ECO:0000256" key="1">
    <source>
        <dbReference type="SAM" id="MobiDB-lite"/>
    </source>
</evidence>
<dbReference type="Proteomes" id="UP000663193">
    <property type="component" value="Chromosome 10"/>
</dbReference>
<dbReference type="VEuPathDB" id="FungiDB:JI435_413830"/>
<organism evidence="2 3">
    <name type="scientific">Phaeosphaeria nodorum (strain SN15 / ATCC MYA-4574 / FGSC 10173)</name>
    <name type="common">Glume blotch fungus</name>
    <name type="synonym">Parastagonospora nodorum</name>
    <dbReference type="NCBI Taxonomy" id="321614"/>
    <lineage>
        <taxon>Eukaryota</taxon>
        <taxon>Fungi</taxon>
        <taxon>Dikarya</taxon>
        <taxon>Ascomycota</taxon>
        <taxon>Pezizomycotina</taxon>
        <taxon>Dothideomycetes</taxon>
        <taxon>Pleosporomycetidae</taxon>
        <taxon>Pleosporales</taxon>
        <taxon>Pleosporineae</taxon>
        <taxon>Phaeosphaeriaceae</taxon>
        <taxon>Parastagonospora</taxon>
    </lineage>
</organism>
<dbReference type="AlphaFoldDB" id="A0A7U2F7E0"/>
<feature type="compositionally biased region" description="Basic residues" evidence="1">
    <location>
        <begin position="87"/>
        <end position="98"/>
    </location>
</feature>
<protein>
    <submittedName>
        <fullName evidence="2">Uncharacterized protein</fullName>
    </submittedName>
</protein>